<organism evidence="1">
    <name type="scientific">marine sediment metagenome</name>
    <dbReference type="NCBI Taxonomy" id="412755"/>
    <lineage>
        <taxon>unclassified sequences</taxon>
        <taxon>metagenomes</taxon>
        <taxon>ecological metagenomes</taxon>
    </lineage>
</organism>
<evidence type="ECO:0000313" key="1">
    <source>
        <dbReference type="EMBL" id="KKN69749.1"/>
    </source>
</evidence>
<dbReference type="EMBL" id="LAZR01000419">
    <property type="protein sequence ID" value="KKN69749.1"/>
    <property type="molecule type" value="Genomic_DNA"/>
</dbReference>
<sequence>MQFFNLDDLKYTESPEDLGEITFNSLISIKFKLSLNTQMNIRFHAEFIPLDVIVDGNLHEESQLLAKKHSFGSTQFKGPFSERDIYFTVDLANNLAPVLPGRYILNIFFTAQERLTVVEQSSIHSYEFDIQKEHVFFKANAAESEGKGSIYSFECPTSPGWNTVFNTTMVDSVGNPVSGLVTLSLSEPQDGSFPYKELTDYHVGLDGIIYSKTFHTYFLEDSMRGKILFNGDQSLFYKTTTYIEVAQLNGNDFSNPPYSYREGPQYNGTTNNYFENITNSRIERVSQSSSIEVSDINMNADGLKFQLKNFYDNSWSSNYGTRYENWNSQTFSVSSGLPYILREGRLQRSGISSATLLSGLSQYNNLRMNYGVTRTVDNMVSTNAELSQFATGQDFNNPQDFQDPYQNSIIDSVWVEETDKSSTIDFSSDMDDYSGLINSISSVADGILPSTVVNTVAYQPEIIDVSVIGLTPIIKDKLGGTPTQNDMIQILNSKEDYLRVYESDADNADNPLFIEATFKLDHNEDFESIEYILLSTSFAHEIDTKSPGSSYHDRGFFATGVYDNTISFSLLDNNLSPLTSFKDVNDETNFQATNIITWDPDDYHRILKTYNFGESIYSDIISDGGDYYKPSNDPSKANFLYTDSGFNFIDEGAFTRENNVIEFYFAYEEKGSGSPWDKDNHHEENHIYDYNYLRVDTSSITESFVSNGEFTVRASLDGYPLDMFPHSDVNLEHNDFILRNLNVTVFSNKDNLNSQNWDFSGDGYTLQDIDGGLVLNSGSISLDDTNYPDKSYIDSNSDTKYRAVYRLQETRDIVTFSVGSASYIYNPLHPNTKSLQEGINTIEITYDTANSFRFFVNGEDGTGILDGLFNPSAFNPSGDFYPQISVDNDDEIKLFEIKNQVFEKIDANYNGWSTDYSDSEELVNVGGIGETHNDLTYSDISLQREIIYSFNDGLSNLDAVFDDLRLWSDLDYYTNTNEVSQQQYDPDFPLFISNIYGDDESSGYFYTESSNTFPISLSLPFEFDLDFDFPNFAPSMPENIYILKIQPRFYFKYDSGTDASIIVRLSNGLYLNTPLDNPYIVDGRIHQYDGSYNYILSNLPVYSPSTSESAHDQTFNYGFTYTDDLELGTTTIKIENFFGDLDIYTMKYIVYTTPKPNTFKDHLYNQEFDIHFDDLTEFYILGNDNEKRLISNSANFSSTDSNIKTLLEEANNSISSFDEIIYKNSFGENALSFNIKANINYPDFADEAETIRAFNTINNFSIVPKLKPTEGKGLSEPDPNNPSPYPYATSWWHQQELVLPLPFNLEFNDFDPQDFNDFSELIFNVKLNLNQSGFNNFAWRPNIKIYDHVNDKWLPYIGTISSGDITLWNYETDYISNGTYDKIQLYHSPRNYFQILNGSSHSSTFSFQITRNAYPNLDLLLRPVNSSAYITLLAEVYLIPGVSVSNDSWNLEFENNEFPFTRKEIVSSLVLKESYIRRFLKTDIIKKNVYNSNYFYQFKPFLKPENSYLDLNSLLGESFVNEIAEILNVYGIDTVPKIINENYWKFNRTEGRLYLPSDAMLKYDEFNFTMTLWSQFAPLGNNRFEPDKILFENITLIEKVVGVRYDGSIQWFTKSFESGTLSNIVKEPFYISLNEDSSINSITFAPHVNLSEFSKIMGVVHHIGESNNSLHKEKIELVHINHLRFPFNFSISDDEKFLELTLDGSFLSGFKADESINNIRQNSYYSISISFYKAENGRFDSNIQGRDYIGTYDLANNTKIFGKREFQLSRINLLDSGLNQTRLNKAFQTEKTLILLFKSNFSGLHQGSRLNGEFIFSMEDAYLNIHIVNGNYNEASEFAVSPEFTHDFLISNSSKLKAVSFLVNYTTIPEVNIYLPPPIRTVKDVNALDIEIYNPKLDSWIPVIYVVNGLGDRNPFTFSYTIDYHTTNLDQFDLLVHNGSVYRLKYRFRIDESHINSFPCIRVKLEIRNFEIEILHRPHDNYDFNLSDPIEPITSFLSEPPFNPNNVSIHFQKNTINVNDLYDGIGNIVNFTLTSSNGTQLKNHSISLKSGNYYLKTILWNESTQSYITKFENIYDLITYSDNIFDFKLSSNYVIDNNLNWELKRNDYYAFVKHASQRGPLGLTFYLQNDTKMSLNLSNSSPFANLIKDKQKNGMFVKILIPNLYSSYCTIDELNIVFKDFDDNTFIYQMNSFDFDKYFKETSQYLRIIPQIGEFLEIPIYIDFARLINFDNPGIIFNISQIETVNFVINDALIWPGKFPYQIFGITEISFYDILADNSPLDILFNDFNCDIVPSNGSLRIEKLNSVITDLEVFNQGDKLSFTELNKVKFSDSLDVFFRFNNLSEKNPLYDIISPSMVLFDDRSKMILGISLLRWDESASKYLCKFTIAEDIMENNAENYRLKLLFFPTKIEEETYSTETISIDLIPQIVSKIWIDNDGEVRVNIDNSFSLNTKFELNFEEELHLNGFVLDNSTYYQNRERISFPSTDIVSNSFQSEHLLNLNGLIGDSEFIDKNNFKIEFIDKLNSNKITPLFEIINGSATNFVPNIITDCWIKYYPYSSRNYPNKFTLVINWNFENSHLKPYDDLLISYKINQGKKIYPAIFEDNEQQVIPIDFWKFDYSTFEWVQYITEEVNPVKHLILEFLDLDNVWKPIEKISIQSSGDFDHRFFMGEGGFQFPLNQRTFMRLVYLPTVLTTYNNQDTFVDYSNINSVYDTNHPVSELFILIVKGKKSKLSFIPTDFSKGLDRWAIIPERKYETTTDPSEALLEDEMYTYLDLHRTITDNYEFQFQLIDEEGNPIPDQIIFYEIGWKPKAGLNYKLIDWRGEEGEYLDSESLGTGWFMDQGEKVYRGPGIIDPDYSLSRMFTRPEVWEYIDVETGNKEYYSSYEYNYVISNTDGLISFNISFDENYIADHNKIFGNSLFSSGSINFDSLDDYRLYIRVFHAPIMDIENMAFQNASKIYCSTDNNVFDLSRIDELDNYDFEKTKFYSGSYATGLITLHPEDIMLGVPDLLIHQLGSELNESFSFEVEVTEADPLPDTELMPMNKLTDILEDKDLIPEFNAHSYLINQMPIVMTITDFYGKSPFYEGNVEFIQYVGQDGKVTFNVSDYYLQQLDPGLYKINLVNVPSEYTKNAYRFCTLESRSKNWLKFGKPALTLDLLDWYKLGWSNINTSSNNIILDHFGADDNSILIPIQENNKTSLSFNFLALLYESIIKGSFYLDDLVLSGDVKDLKPVIATLTFTTENGESYFDNVTIDPSSNKSRFDFEVSLQLIYAIHGYTTFDIKIDFTSSGTNSNLLPYIIFDKFELTADDRIIQTVDKPILTKKGDLNIIKTINTAQFAQIFTDRLDQEYNIIDNTWLTITVEGFGNYSDLVRLYRDDNRELQFENVQNNEWYFQSLPENDRRLVDSLGLHLNVYNLELPEYLEGEINIYAGKDKHNDSALLDTKHFFVEIQPREMKFYNNYYPFSGGSIISPFYCNLSANYQYQLAMNYRLQEKALLMTTIDIEPKDIQNDHLTYNFGYDKPIQDYDNTPVVVAYFYNEANEKIDIPEDFIVCDFSTIIVNNISSIFELTDLNSIEISLIPELHNKYQPFYNIDVNLAEDSVIFTNWTVAQDPKNNLIANFEAPYFIYDINPYEIMSKGMVKQLYAILNNTNYLTYYLTEDLNDPINGWADYDTLIMKLGFLNLEVLDYLELSFYYENGGKHLVGSVNITLDMIDTESGTINIKLPNSYDFRHFTVRNNAHIVFKPIFYSSTDFQGNFYENGYPYNQMVEWNSNDVVNGFLNVDLDSRIVTEDSTVVVFNDLRENLYEVSDVSTEIIEYDNGEPTKGFSITQDCILLPEVFMDTSGNTIKMRDEDLLFLKYNALLEKTIGITVEDMILQKKPYFSNYLTGNEDVPFAEISLLGLNNDGINWDIDDIFENRDKLVAWESPLDLTPFASVGENTYKQQIYNISFEDIDSNFKVMDSNNVENSFFTEIMITSNDPRYEIVVDSVFLFEFEKDATLYDSTIFDIYPNNHIESFYFGDYSDIYSESILLDTSSFEPLYHNDNTQDEMSYFDVFDNVGNYYYFESQLNGRKVSSGIYDITWNPFYSEDYYNAYQNQDSELKNLYEFYNPHIDKFRHLYVSWADNYAWNEWHTIEQENINISSLEVEFDSYNTDLGTYQSIFYDQSLNEFEARNIAVETIYPHNFNERTVTFDLSQDYGNAQELDILMIKGYYFNESEEMFSLNLAQIKTDKKSIQITAPPGLKLNNFEKIIVYLEFTNGANSDYTQFRLMQEAIDNHPEAPVWTKNDSVYVNFEYNDVDYFVLLEDFAVGSEDSSFEYFEYVRNDMFITRENSFIKRSKAPNFQDFNKVEDPSSVLELYDYDLDANHEFVVQKDDLTGDGVFDSFKYGEVNPAGEITFHTLIQEAESVKVYKDKTINTQISEQYQINWQNIWRQYYIYAQKISTTHTTSFNTVYSRGKLIQKDLNGDGSPDKEVLFRMTTSITELVTVTNETTHLHFKPTIHNPFGREHDGYLSELRNSTTILGKSSISFMFKDFQNEEVNSTRYYLDVFPNELSEQANLDNYLVSASTALNNQDSEDAINKEIPLLEGLISLSHERDGIPAVFDQISVYENGTFTTENILAVNRSISIPGIYNQITGLDSSDEKTVSVIEVIPSEGVYYDINTRFGPEKIPGKYYYLDENNDGQFSTILVSDSNDNIIGIGFDNDQNSIFEPNKRALVEKHIVRSSSQGWFEFGLQSYTNQELIYFQDKDSHDGYFLEPTFTDSYFDIWKMQYTEGTSKLIKEAMTITSNHFVQSVKGRILEDISWQIQAQATSAIVGGILSGIVTVLSGGTAIALSKVLYYAGHFLTYAICNAIHSYIEDRDQDYWLRSQTFHNIHYEGTEKLSDKLTMDNYYGDMMTGVLWGSGDGIYAPVRVETDKKSYEGQVILAPRGELKTDFNIFTLDISYKELLLNYPLQTRGYFSYSDFNDPRFISFFYKEKRQFVSDAFGNIRIKSEIVPRNDKNMYMTNSIMFLEDSIHNMTLDNEDTHYDSIVPYMVYGDGTFVPMLQFADSQGQVPIPEFYDEYPIFVSPEHYAALQDNFYSIYKIYDSNYDTVQLIPKSSARTLHSDVVSFDVYLCDSEGNEKFIGNYNNSQLHQSFSFNKSSGSISFNVFTQNTLNSLLENYEGVEPYIVLEFYIEKYRSINDLRDLTEEEVNKIAIMQSAHAGILEYIYQHTIATKTQQKLSELAYTVLVTTASILPLAIGAGFAKSWTTLPKMIVGEVLEEILIDPWVEAYVSGYADEHSWSRLEKALGVSFAESGRETFGSFVSSGLRSVFSIQTSQNLQTQSQSQAQSVQSAQQLKNERDSAVTQIVSQLALSSLMLFAGAMSPILSVFGSYTSSIGMGVIKYVQKVSYKKILGKVIDSRSKANVQNLITILGSSREISDSQTSIINQELSPTITKEFSSLTKEQKSYGKSEKLLQKTYEWVKTHKKQIAMYAGLAVGGVFVFKGVESLLKGLNELSRKMILSTTMLGLGTIGIQKTRHKIIKPQPVTIDDLLISVIEQYKNKISKFVNKEISINTRTNTELMKIHSNRKLYNWAGIIYKITLKKDPLSGDDLFAPGYGRYIIGYTGKSILQRWDGYLSDAMTNKRTGALYQIIKLLVNHPHKSVADYFKFEILEVGWDLNQIAAREDHWINHFDARNPAVGFNIIGGGSGFIRINLPIEGLIRYIAKGYWVKDMPALFMRDYGIKIGAGAIRKRIYDFYGSFDKAQRQYLKPILEQFIRYGFQAKDIYKKFPGFILNSLKKPTDKISYLCTKYWNKNYITLRKIWLKEGIDYYLKRGMGGAQMLPFLPGTTESTINNYIQIYYGSLDNARLVLIKPILQYLLKKGLSDQQIVKKLDWSVIYINSYPFIGVEIVQYFTKKFWNIEPDIARLEFHDLRIGQ</sequence>
<name>A0A0F9SSB2_9ZZZZ</name>
<accession>A0A0F9SSB2</accession>
<proteinExistence type="predicted"/>
<reference evidence="1" key="1">
    <citation type="journal article" date="2015" name="Nature">
        <title>Complex archaea that bridge the gap between prokaryotes and eukaryotes.</title>
        <authorList>
            <person name="Spang A."/>
            <person name="Saw J.H."/>
            <person name="Jorgensen S.L."/>
            <person name="Zaremba-Niedzwiedzka K."/>
            <person name="Martijn J."/>
            <person name="Lind A.E."/>
            <person name="van Eijk R."/>
            <person name="Schleper C."/>
            <person name="Guy L."/>
            <person name="Ettema T.J."/>
        </authorList>
    </citation>
    <scope>NUCLEOTIDE SEQUENCE</scope>
</reference>
<gene>
    <name evidence="1" type="ORF">LCGC14_0437780</name>
</gene>
<comment type="caution">
    <text evidence="1">The sequence shown here is derived from an EMBL/GenBank/DDBJ whole genome shotgun (WGS) entry which is preliminary data.</text>
</comment>
<protein>
    <submittedName>
        <fullName evidence="1">Uncharacterized protein</fullName>
    </submittedName>
</protein>